<dbReference type="Proteomes" id="UP001311799">
    <property type="component" value="Unassembled WGS sequence"/>
</dbReference>
<dbReference type="PROSITE" id="PS50893">
    <property type="entry name" value="ABC_TRANSPORTER_2"/>
    <property type="match status" value="1"/>
</dbReference>
<keyword evidence="4 9" id="KW-0812">Transmembrane</keyword>
<feature type="domain" description="ABC transmembrane type-1" evidence="11">
    <location>
        <begin position="980"/>
        <end position="1313"/>
    </location>
</feature>
<comment type="caution">
    <text evidence="12">The sequence shown here is derived from an EMBL/GenBank/DDBJ whole genome shotgun (WGS) entry which is preliminary data.</text>
</comment>
<keyword evidence="6" id="KW-0067">ATP-binding</keyword>
<feature type="domain" description="ABC transmembrane type-1" evidence="11">
    <location>
        <begin position="286"/>
        <end position="486"/>
    </location>
</feature>
<dbReference type="Gene3D" id="1.20.1560.10">
    <property type="entry name" value="ABC transporter type 1, transmembrane domain"/>
    <property type="match status" value="2"/>
</dbReference>
<feature type="transmembrane region" description="Helical" evidence="9">
    <location>
        <begin position="1157"/>
        <end position="1176"/>
    </location>
</feature>
<dbReference type="InterPro" id="IPR011527">
    <property type="entry name" value="ABC1_TM_dom"/>
</dbReference>
<keyword evidence="5" id="KW-0547">Nucleotide-binding</keyword>
<keyword evidence="3" id="KW-0813">Transport</keyword>
<evidence type="ECO:0000313" key="13">
    <source>
        <dbReference type="Proteomes" id="UP001311799"/>
    </source>
</evidence>
<proteinExistence type="inferred from homology"/>
<name>A0AAV9YAA0_9CRYT</name>
<dbReference type="InterPro" id="IPR017871">
    <property type="entry name" value="ABC_transporter-like_CS"/>
</dbReference>
<dbReference type="EMBL" id="JAWDEY010000004">
    <property type="protein sequence ID" value="KAK6590791.1"/>
    <property type="molecule type" value="Genomic_DNA"/>
</dbReference>
<reference evidence="12 13" key="1">
    <citation type="submission" date="2023-10" db="EMBL/GenBank/DDBJ databases">
        <title>Comparative genomics analysis reveals potential genetic determinants of host preference in Cryptosporidium xiaoi.</title>
        <authorList>
            <person name="Xiao L."/>
            <person name="Li J."/>
        </authorList>
    </citation>
    <scope>NUCLEOTIDE SEQUENCE [LARGE SCALE GENOMIC DNA]</scope>
    <source>
        <strain evidence="12 13">52996</strain>
    </source>
</reference>
<dbReference type="InterPro" id="IPR003593">
    <property type="entry name" value="AAA+_ATPase"/>
</dbReference>
<feature type="transmembrane region" description="Helical" evidence="9">
    <location>
        <begin position="1248"/>
        <end position="1269"/>
    </location>
</feature>
<dbReference type="Pfam" id="PF00664">
    <property type="entry name" value="ABC_membrane"/>
    <property type="match status" value="1"/>
</dbReference>
<dbReference type="SUPFAM" id="SSF90123">
    <property type="entry name" value="ABC transporter transmembrane region"/>
    <property type="match status" value="2"/>
</dbReference>
<dbReference type="PANTHER" id="PTHR24223:SF456">
    <property type="entry name" value="MULTIDRUG RESISTANCE-ASSOCIATED PROTEIN LETHAL(2)03659"/>
    <property type="match status" value="1"/>
</dbReference>
<evidence type="ECO:0000256" key="1">
    <source>
        <dbReference type="ARBA" id="ARBA00004141"/>
    </source>
</evidence>
<organism evidence="12 13">
    <name type="scientific">Cryptosporidium xiaoi</name>
    <dbReference type="NCBI Taxonomy" id="659607"/>
    <lineage>
        <taxon>Eukaryota</taxon>
        <taxon>Sar</taxon>
        <taxon>Alveolata</taxon>
        <taxon>Apicomplexa</taxon>
        <taxon>Conoidasida</taxon>
        <taxon>Coccidia</taxon>
        <taxon>Eucoccidiorida</taxon>
        <taxon>Eimeriorina</taxon>
        <taxon>Cryptosporidiidae</taxon>
        <taxon>Cryptosporidium</taxon>
    </lineage>
</organism>
<dbReference type="PANTHER" id="PTHR24223">
    <property type="entry name" value="ATP-BINDING CASSETTE SUB-FAMILY C"/>
    <property type="match status" value="1"/>
</dbReference>
<dbReference type="InterPro" id="IPR027417">
    <property type="entry name" value="P-loop_NTPase"/>
</dbReference>
<sequence length="1650" mass="187485">MGSVGPLKNEGKFIDEKLYSRENPISKKKNQGWLSFSYSYLQFSWVTKWVYLGSKRSLPSNILPDLPDSDSTEYWYKMFEKAIENERIKKMSSFDRKVLVVRALWKCLYRQLIMLITLKGSWELCQYLYNTVVRCFIEYKEFESNAEKIGLSKDKMKAVNSGFKNAFLLLLFHLVHVYINTQFNFWESRVVLRIQTCLKTSIFKNLLENKSCVRNVLANGKEIINLEETKVDVNKIDKELAKDNVCLDIGTNIKSESDNGCGDINNKDGGDGVINVNYTSSTNAFNLLMVDVDDIEDLIMAMTHFILLPFRLLVASLLMYKNIGESAIPGVILMITMIILMIVVDVSSALLKGPLLYWRDKRLGKLHEVLSKVRGIRILGWSPFAEESVLNVRRREIVCLCNIILFSILSNIFFRMAISGSVVAIMIYHTRNALNIFGLSTGDNLSSSSLKELDFKASDIIPLIQVINYVAGILRSIPSSLNMVIEGWISLKRFSYHLGYSDNDDSVNSELECDKLSVDVFRESQKDERTPFIPKISTINNSTAIDLKDLHISDEILPVRAQDSNINVYLSGLEYNWESKDDEYRNKFKLCVPEMKIVGNSCHLIVGGTGSGKSTLLCGILGEIYSKKGIRFLNNQDSTIGYCSEEPWIPIGTIRSVILFERPYNGKRYQKVVESCLLKEDFLQWQEGDLRLLDDGGHVLSGGQRSRLTLARALYGFITDKEDYNSIENNSVNSENNIKFDTRLFLFDDVFTSLDPNVARKIFYNLFNSSDGLLVGNEYSTVMILNKTVLFCLLDEKLSKSELNEKFGVKLNIWNICQKEDVNIVELIEDYDSFKLNHINEMKLNDKNGRVLGDDISDLSSNGTGVGSNDYSLISNIVDNSNLDATITFADSNASGAISNGIIEVSERPELRKRCYSIDKDKNKSDSNVKINKNKKYESYSSLDFYCEEIVGFQDETGRRTIPFRLYKWYISKVGVTLFIFLSILIAVSILFENGQDLVLVEWTGFTSRGSKTSSIINAETANKVSSTTTLSPSLHSPEFTNSQRTIKNSIDLNKGYLYGLITVFLIAITVTLILKSLQVYGSIKAANVIHNEMLTSVLNTSLDFFDRNTNGQIINRFCLDMTTIDKSTMFKICSFISIVLEITIRGGFIIYVFPWLLLLIPPICCFAWYWLFQYFRHTSRELFMSNLTAHTPVCNIYTQALMGGPIIRAFRCENVYLARNLYCIDSLQKIKFMRFSTSQWISVRMQLLMLPLTACITVIPIIFDYFGINIGFLSSSSIGKVTEGAWGLALIYAMSYAPLINDSFTAFTSLEKSMCAVERVSLFLKDLETSKKKEFNEEYHNSLYEEFKLSKPSVLSRKGLNIHELRVEYEDNSLGIGLNNEFVNYGECIGIIGRTGSGKTTFLNSILGLTPISSGLVFLDGVWMYNREMRSNKNEYIGVLPQNSIGFDGWTIRKFLDPFDEIKDDKLIWDGIVTCGLENTLLSINNVSPLYAKIDNGASANSSSKRRKSSLGGSRNKFTQKHLRQLALARLFIHRLKYKIILVDEPPEEFSNKIPSNNFNNYGSNYLKNSSSSIRIDNLSDNQYLEVEEMISKYMKHCIVFIVAHNYKSLKFCNKIWLLSNGSKVAECSFSQVNSQELLADFLLLKNKK</sequence>
<feature type="domain" description="ABC transporter" evidence="10">
    <location>
        <begin position="568"/>
        <end position="819"/>
    </location>
</feature>
<evidence type="ECO:0000259" key="10">
    <source>
        <dbReference type="PROSITE" id="PS50893"/>
    </source>
</evidence>
<keyword evidence="13" id="KW-1185">Reference proteome</keyword>
<comment type="similarity">
    <text evidence="2">Belongs to the ABC transporter superfamily. ABCC family. Conjugate transporter (TC 3.A.1.208) subfamily.</text>
</comment>
<evidence type="ECO:0000256" key="4">
    <source>
        <dbReference type="ARBA" id="ARBA00022692"/>
    </source>
</evidence>
<dbReference type="GO" id="GO:0016887">
    <property type="term" value="F:ATP hydrolysis activity"/>
    <property type="evidence" value="ECO:0007669"/>
    <property type="project" value="InterPro"/>
</dbReference>
<evidence type="ECO:0000256" key="9">
    <source>
        <dbReference type="SAM" id="Phobius"/>
    </source>
</evidence>
<dbReference type="Gene3D" id="3.40.50.300">
    <property type="entry name" value="P-loop containing nucleotide triphosphate hydrolases"/>
    <property type="match status" value="2"/>
</dbReference>
<accession>A0AAV9YAA0</accession>
<evidence type="ECO:0000313" key="12">
    <source>
        <dbReference type="EMBL" id="KAK6590791.1"/>
    </source>
</evidence>
<feature type="transmembrane region" description="Helical" evidence="9">
    <location>
        <begin position="969"/>
        <end position="992"/>
    </location>
</feature>
<dbReference type="GO" id="GO:0016020">
    <property type="term" value="C:membrane"/>
    <property type="evidence" value="ECO:0007669"/>
    <property type="project" value="UniProtKB-SubCell"/>
</dbReference>
<feature type="transmembrane region" description="Helical" evidence="9">
    <location>
        <begin position="403"/>
        <end position="428"/>
    </location>
</feature>
<comment type="subcellular location">
    <subcellularLocation>
        <location evidence="1">Membrane</location>
        <topology evidence="1">Multi-pass membrane protein</topology>
    </subcellularLocation>
</comment>
<dbReference type="GO" id="GO:0140359">
    <property type="term" value="F:ABC-type transporter activity"/>
    <property type="evidence" value="ECO:0007669"/>
    <property type="project" value="InterPro"/>
</dbReference>
<evidence type="ECO:0000256" key="6">
    <source>
        <dbReference type="ARBA" id="ARBA00022840"/>
    </source>
</evidence>
<dbReference type="SMART" id="SM00382">
    <property type="entry name" value="AAA"/>
    <property type="match status" value="2"/>
</dbReference>
<keyword evidence="8 9" id="KW-0472">Membrane</keyword>
<feature type="transmembrane region" description="Helical" evidence="9">
    <location>
        <begin position="331"/>
        <end position="351"/>
    </location>
</feature>
<protein>
    <submittedName>
        <fullName evidence="12">ABC transporter</fullName>
    </submittedName>
</protein>
<evidence type="ECO:0000256" key="3">
    <source>
        <dbReference type="ARBA" id="ARBA00022448"/>
    </source>
</evidence>
<gene>
    <name evidence="12" type="ORF">RS030_132026</name>
</gene>
<evidence type="ECO:0000256" key="2">
    <source>
        <dbReference type="ARBA" id="ARBA00009726"/>
    </source>
</evidence>
<dbReference type="GO" id="GO:0005524">
    <property type="term" value="F:ATP binding"/>
    <property type="evidence" value="ECO:0007669"/>
    <property type="project" value="UniProtKB-KW"/>
</dbReference>
<dbReference type="InterPro" id="IPR003439">
    <property type="entry name" value="ABC_transporter-like_ATP-bd"/>
</dbReference>
<dbReference type="SUPFAM" id="SSF52540">
    <property type="entry name" value="P-loop containing nucleoside triphosphate hydrolases"/>
    <property type="match status" value="2"/>
</dbReference>
<feature type="transmembrane region" description="Helical" evidence="9">
    <location>
        <begin position="298"/>
        <end position="319"/>
    </location>
</feature>
<evidence type="ECO:0000256" key="7">
    <source>
        <dbReference type="ARBA" id="ARBA00022989"/>
    </source>
</evidence>
<dbReference type="Pfam" id="PF00005">
    <property type="entry name" value="ABC_tran"/>
    <property type="match status" value="2"/>
</dbReference>
<dbReference type="PROSITE" id="PS00211">
    <property type="entry name" value="ABC_TRANSPORTER_1"/>
    <property type="match status" value="1"/>
</dbReference>
<keyword evidence="7 9" id="KW-1133">Transmembrane helix</keyword>
<feature type="transmembrane region" description="Helical" evidence="9">
    <location>
        <begin position="1130"/>
        <end position="1151"/>
    </location>
</feature>
<dbReference type="InterPro" id="IPR044726">
    <property type="entry name" value="ABCC_6TM_D2"/>
</dbReference>
<evidence type="ECO:0000256" key="8">
    <source>
        <dbReference type="ARBA" id="ARBA00023136"/>
    </source>
</evidence>
<dbReference type="InterPro" id="IPR050173">
    <property type="entry name" value="ABC_transporter_C-like"/>
</dbReference>
<dbReference type="PROSITE" id="PS50929">
    <property type="entry name" value="ABC_TM1F"/>
    <property type="match status" value="2"/>
</dbReference>
<evidence type="ECO:0000259" key="11">
    <source>
        <dbReference type="PROSITE" id="PS50929"/>
    </source>
</evidence>
<feature type="transmembrane region" description="Helical" evidence="9">
    <location>
        <begin position="1057"/>
        <end position="1075"/>
    </location>
</feature>
<dbReference type="CDD" id="cd18580">
    <property type="entry name" value="ABC_6TM_ABCC_D2"/>
    <property type="match status" value="1"/>
</dbReference>
<evidence type="ECO:0000256" key="5">
    <source>
        <dbReference type="ARBA" id="ARBA00022741"/>
    </source>
</evidence>
<dbReference type="InterPro" id="IPR036640">
    <property type="entry name" value="ABC1_TM_sf"/>
</dbReference>